<dbReference type="FunFam" id="3.10.20.90:FF:000058">
    <property type="entry name" value="Octicosapeptide/phox/Bem1p domain kinase superfamily protein"/>
    <property type="match status" value="1"/>
</dbReference>
<dbReference type="Pfam" id="PF00564">
    <property type="entry name" value="PB1"/>
    <property type="match status" value="1"/>
</dbReference>
<dbReference type="InterPro" id="IPR000719">
    <property type="entry name" value="Prot_kinase_dom"/>
</dbReference>
<dbReference type="EMBL" id="NMUH01000090">
    <property type="protein sequence ID" value="MQL71179.1"/>
    <property type="molecule type" value="Genomic_DNA"/>
</dbReference>
<feature type="binding site" evidence="6">
    <location>
        <position position="1098"/>
    </location>
    <ligand>
        <name>ATP</name>
        <dbReference type="ChEBI" id="CHEBI:30616"/>
    </ligand>
</feature>
<dbReference type="PANTHER" id="PTHR23257">
    <property type="entry name" value="SERINE-THREONINE PROTEIN KINASE"/>
    <property type="match status" value="1"/>
</dbReference>
<dbReference type="GO" id="GO:0004674">
    <property type="term" value="F:protein serine/threonine kinase activity"/>
    <property type="evidence" value="ECO:0007669"/>
    <property type="project" value="UniProtKB-KW"/>
</dbReference>
<dbReference type="OrthoDB" id="4062651at2759"/>
<protein>
    <recommendedName>
        <fullName evidence="8">Protein kinase domain-containing protein</fullName>
    </recommendedName>
</protein>
<dbReference type="SUPFAM" id="SSF56112">
    <property type="entry name" value="Protein kinase-like (PK-like)"/>
    <property type="match status" value="1"/>
</dbReference>
<name>A0A843TS07_COLES</name>
<proteinExistence type="predicted"/>
<dbReference type="InterPro" id="IPR011009">
    <property type="entry name" value="Kinase-like_dom_sf"/>
</dbReference>
<dbReference type="PRINTS" id="PR00109">
    <property type="entry name" value="TYRKINASE"/>
</dbReference>
<keyword evidence="2" id="KW-0808">Transferase</keyword>
<organism evidence="9 10">
    <name type="scientific">Colocasia esculenta</name>
    <name type="common">Wild taro</name>
    <name type="synonym">Arum esculentum</name>
    <dbReference type="NCBI Taxonomy" id="4460"/>
    <lineage>
        <taxon>Eukaryota</taxon>
        <taxon>Viridiplantae</taxon>
        <taxon>Streptophyta</taxon>
        <taxon>Embryophyta</taxon>
        <taxon>Tracheophyta</taxon>
        <taxon>Spermatophyta</taxon>
        <taxon>Magnoliopsida</taxon>
        <taxon>Liliopsida</taxon>
        <taxon>Araceae</taxon>
        <taxon>Aroideae</taxon>
        <taxon>Colocasieae</taxon>
        <taxon>Colocasia</taxon>
    </lineage>
</organism>
<keyword evidence="10" id="KW-1185">Reference proteome</keyword>
<evidence type="ECO:0000256" key="7">
    <source>
        <dbReference type="SAM" id="MobiDB-lite"/>
    </source>
</evidence>
<keyword evidence="5 6" id="KW-0067">ATP-binding</keyword>
<sequence length="1351" mass="145881">AGSLGQRYRRPGTASPNGFFSRPPSPPTPISKQASAPSSNCEGVNPPLPLQTLTPFLFRCNPPAAMALNQAAVPRDPRPSNPAAKKVKLLCSFGGRILPRPSDGALRYVGGHTRILALSRDAPFHELMRKASDTYGGAAVLKYQLPGEDLDALVSVSSREDLENMMEEYDKLAGYSPEGSAKLRVFLFSPAEVDGSDLGLGADDVHDGGQRYMDAVNGIADLGMSAMKRKESVASVSSMQSSEGGAGELDGAADGVPPPIVPPIFAAAAPQDTSGSVRSGVGSDPSFPESAMAALPVNVNSTTGVPPRMLDSSQLFRPLAPSGAGVTYAPPTYIESLPDGFNYIHNPGQNHHVDPQQSGLAGVPVGFVALPQHSFLPPVHVPAANPTFQVNRGQRVQGRVETCLEDVSSGGRITQVAGDPAYKSLQPLSQLPPLPPFSLQSQNIERFGLHQTPAQVLPPGQSLRLEDCGLCQRALPHAHSDPLIQDYSGSGITTSVPDKSPTFYSLHPNSASTYALLSAVNGVMPDNTAVENHLHDVVPPHSGAYGYSQIPEVQKDAKVAQQKAEIIDQTNAFALFPPGLGFTHPQATHGLYFSSHPYAWSEDMLHQQQKPPLVPPQYLHRHDHVISDSGGVNISSARNETVQSSGQSVQDAEVESSCDYTRRIKMEGPLVNQFQASGLEHQIPATKPHPDVSAPLIESLYINPSETLVASEPGKTVSGAEFGASTELNIENIQIVEENMENSRAKVGKNDAFPGASAVIPSIAVGMQSFIPADLVPSCMEAPHLHYFHPGDPNQVLPFIGNAGPYSHHFELGIEPPIPPERLLQGPSATAKANDVSASLKVNLPFQSPNESMYNMHTGGVQGPVPSESLFLNPEPPQIMQNNYLPALKPTRVASKDKLLSSVLCMDNHLRGKDESRIDAQWDEVSHEQPLDSLSNDTNPGSELLKQKLQAVVDGLAEPVLQQSIPLPASYAHENDSASESNRYRDIEEGNVNSHSTLHPLDYKAEVYPIPSVSPSSLQSSELMGFMAVQEVKVGQMDEPNLGGQVVEDIMHLQIIKNSDLEELQELGSGTFGTVYHGKWRGSDVAIKRINDRCFVGKQTEQEHWASRDDFWNEACKLADLHHPNVVAFYGVVRDGPGGSMATVTEYMVNGSLRQALHKNDKTFDRRKRLLIAMDVAFGMEYLHGKNIVHFDLKSDNLLVNLRDPQRPICKVGDLGLSKVKRQTLISGGVRGTLPWMAPELLNGSSSLVSEKVDVFSFGIVMWELLTGEEPYANLHYGAIIGGIVNNTLRPPVPESCDPEWRSLMERCWVSEPSERPSFSEIANKLRAMATSVPLKAQVQTQTAVPAQAQK</sequence>
<dbReference type="GO" id="GO:0005524">
    <property type="term" value="F:ATP binding"/>
    <property type="evidence" value="ECO:0007669"/>
    <property type="project" value="UniProtKB-UniRule"/>
</dbReference>
<gene>
    <name evidence="9" type="ORF">Taro_003497</name>
</gene>
<comment type="caution">
    <text evidence="9">The sequence shown here is derived from an EMBL/GenBank/DDBJ whole genome shotgun (WGS) entry which is preliminary data.</text>
</comment>
<dbReference type="CDD" id="cd06410">
    <property type="entry name" value="PB1_UP2"/>
    <property type="match status" value="1"/>
</dbReference>
<dbReference type="CDD" id="cd13999">
    <property type="entry name" value="STKc_MAP3K-like"/>
    <property type="match status" value="1"/>
</dbReference>
<evidence type="ECO:0000259" key="8">
    <source>
        <dbReference type="PROSITE" id="PS50011"/>
    </source>
</evidence>
<dbReference type="GO" id="GO:0007165">
    <property type="term" value="P:signal transduction"/>
    <property type="evidence" value="ECO:0007669"/>
    <property type="project" value="TreeGrafter"/>
</dbReference>
<dbReference type="InterPro" id="IPR000270">
    <property type="entry name" value="PB1_dom"/>
</dbReference>
<reference evidence="9" key="1">
    <citation type="submission" date="2017-07" db="EMBL/GenBank/DDBJ databases">
        <title>Taro Niue Genome Assembly and Annotation.</title>
        <authorList>
            <person name="Atibalentja N."/>
            <person name="Keating K."/>
            <person name="Fields C.J."/>
        </authorList>
    </citation>
    <scope>NUCLEOTIDE SEQUENCE</scope>
    <source>
        <strain evidence="9">Niue_2</strain>
        <tissue evidence="9">Leaf</tissue>
    </source>
</reference>
<dbReference type="Gene3D" id="3.10.20.90">
    <property type="entry name" value="Phosphatidylinositol 3-kinase Catalytic Subunit, Chain A, domain 1"/>
    <property type="match status" value="1"/>
</dbReference>
<dbReference type="SUPFAM" id="SSF54277">
    <property type="entry name" value="CAD &amp; PB1 domains"/>
    <property type="match status" value="1"/>
</dbReference>
<feature type="region of interest" description="Disordered" evidence="7">
    <location>
        <begin position="233"/>
        <end position="255"/>
    </location>
</feature>
<keyword evidence="1" id="KW-0723">Serine/threonine-protein kinase</keyword>
<dbReference type="Gene3D" id="3.30.200.20">
    <property type="entry name" value="Phosphorylase Kinase, domain 1"/>
    <property type="match status" value="1"/>
</dbReference>
<feature type="compositionally biased region" description="Polar residues" evidence="7">
    <location>
        <begin position="30"/>
        <end position="42"/>
    </location>
</feature>
<evidence type="ECO:0000313" key="10">
    <source>
        <dbReference type="Proteomes" id="UP000652761"/>
    </source>
</evidence>
<dbReference type="InterPro" id="IPR017441">
    <property type="entry name" value="Protein_kinase_ATP_BS"/>
</dbReference>
<dbReference type="Proteomes" id="UP000652761">
    <property type="component" value="Unassembled WGS sequence"/>
</dbReference>
<keyword evidence="4" id="KW-0418">Kinase</keyword>
<dbReference type="PROSITE" id="PS00107">
    <property type="entry name" value="PROTEIN_KINASE_ATP"/>
    <property type="match status" value="1"/>
</dbReference>
<dbReference type="SMART" id="SM00220">
    <property type="entry name" value="S_TKc"/>
    <property type="match status" value="1"/>
</dbReference>
<evidence type="ECO:0000256" key="5">
    <source>
        <dbReference type="ARBA" id="ARBA00022840"/>
    </source>
</evidence>
<dbReference type="PROSITE" id="PS00108">
    <property type="entry name" value="PROTEIN_KINASE_ST"/>
    <property type="match status" value="1"/>
</dbReference>
<evidence type="ECO:0000313" key="9">
    <source>
        <dbReference type="EMBL" id="MQL71179.1"/>
    </source>
</evidence>
<dbReference type="Gene3D" id="1.10.510.10">
    <property type="entry name" value="Transferase(Phosphotransferase) domain 1"/>
    <property type="match status" value="1"/>
</dbReference>
<feature type="region of interest" description="Disordered" evidence="7">
    <location>
        <begin position="1"/>
        <end position="43"/>
    </location>
</feature>
<dbReference type="InterPro" id="IPR001245">
    <property type="entry name" value="Ser-Thr/Tyr_kinase_cat_dom"/>
</dbReference>
<dbReference type="InterPro" id="IPR008271">
    <property type="entry name" value="Ser/Thr_kinase_AS"/>
</dbReference>
<dbReference type="GO" id="GO:0005737">
    <property type="term" value="C:cytoplasm"/>
    <property type="evidence" value="ECO:0007669"/>
    <property type="project" value="TreeGrafter"/>
</dbReference>
<keyword evidence="3 6" id="KW-0547">Nucleotide-binding</keyword>
<dbReference type="PROSITE" id="PS50011">
    <property type="entry name" value="PROTEIN_KINASE_DOM"/>
    <property type="match status" value="1"/>
</dbReference>
<accession>A0A843TS07</accession>
<evidence type="ECO:0000256" key="3">
    <source>
        <dbReference type="ARBA" id="ARBA00022741"/>
    </source>
</evidence>
<dbReference type="PANTHER" id="PTHR23257:SF908">
    <property type="entry name" value="OS06G0181200 PROTEIN"/>
    <property type="match status" value="1"/>
</dbReference>
<evidence type="ECO:0000256" key="4">
    <source>
        <dbReference type="ARBA" id="ARBA00022777"/>
    </source>
</evidence>
<dbReference type="SMART" id="SM00666">
    <property type="entry name" value="PB1"/>
    <property type="match status" value="1"/>
</dbReference>
<evidence type="ECO:0000256" key="1">
    <source>
        <dbReference type="ARBA" id="ARBA00022527"/>
    </source>
</evidence>
<dbReference type="InterPro" id="IPR050167">
    <property type="entry name" value="Ser_Thr_protein_kinase"/>
</dbReference>
<evidence type="ECO:0000256" key="2">
    <source>
        <dbReference type="ARBA" id="ARBA00022679"/>
    </source>
</evidence>
<dbReference type="FunFam" id="1.10.510.10:FF:000142">
    <property type="entry name" value="Octicosapeptide/phox/Bem1p domain kinase superfamily protein"/>
    <property type="match status" value="1"/>
</dbReference>
<feature type="non-terminal residue" evidence="9">
    <location>
        <position position="1"/>
    </location>
</feature>
<feature type="domain" description="Protein kinase" evidence="8">
    <location>
        <begin position="1061"/>
        <end position="1329"/>
    </location>
</feature>
<dbReference type="Pfam" id="PF07714">
    <property type="entry name" value="PK_Tyr_Ser-Thr"/>
    <property type="match status" value="1"/>
</dbReference>
<evidence type="ECO:0000256" key="6">
    <source>
        <dbReference type="PROSITE-ProRule" id="PRU10141"/>
    </source>
</evidence>